<dbReference type="Proteomes" id="UP001295444">
    <property type="component" value="Chromosome 06"/>
</dbReference>
<gene>
    <name evidence="10" type="ORF">PECUL_23A023712</name>
</gene>
<evidence type="ECO:0000256" key="1">
    <source>
        <dbReference type="ARBA" id="ARBA00004477"/>
    </source>
</evidence>
<keyword evidence="2" id="KW-0808">Transferase</keyword>
<evidence type="ECO:0000256" key="9">
    <source>
        <dbReference type="SAM" id="SignalP"/>
    </source>
</evidence>
<feature type="transmembrane region" description="Helical" evidence="8">
    <location>
        <begin position="87"/>
        <end position="107"/>
    </location>
</feature>
<evidence type="ECO:0000256" key="8">
    <source>
        <dbReference type="SAM" id="Phobius"/>
    </source>
</evidence>
<keyword evidence="11" id="KW-1185">Reference proteome</keyword>
<dbReference type="Pfam" id="PF03062">
    <property type="entry name" value="MBOAT"/>
    <property type="match status" value="1"/>
</dbReference>
<sequence length="329" mass="38017">RVTQWLSIMISSLMLLTQKITSLALDIHERKVTVITLQTGNGIHRQIAVNVLVVLSYFLFFPALLGGPLCSFVKFQQHVHRSHMSHALRPTWLLIKGCAISFLLQMFRSLVAENIDIHGGLLDCTNLNCIYIMWITAVLFKLTYYSHWMLDESLLHATGFVNECLDGSDLHIVSDLDIWALETTHKISFFARSWNKSTAIWMKRLVFTRCKTRPLLMTFAFSAWWHGLYPGQVVGFLCWAMMVEADYRIHKYLGACEKVQYIRYLYKIGSWFLTQLIIAFIMVAVEMRSFAMVWALCSSYNSGFPMLQSLFLITFSKKKRTTKHSNVSK</sequence>
<evidence type="ECO:0000256" key="7">
    <source>
        <dbReference type="ARBA" id="ARBA00023315"/>
    </source>
</evidence>
<keyword evidence="3 8" id="KW-0812">Transmembrane</keyword>
<dbReference type="PANTHER" id="PTHR13906">
    <property type="entry name" value="PORCUPINE"/>
    <property type="match status" value="1"/>
</dbReference>
<evidence type="ECO:0000256" key="6">
    <source>
        <dbReference type="ARBA" id="ARBA00023136"/>
    </source>
</evidence>
<dbReference type="GO" id="GO:0005789">
    <property type="term" value="C:endoplasmic reticulum membrane"/>
    <property type="evidence" value="ECO:0007669"/>
    <property type="project" value="UniProtKB-SubCell"/>
</dbReference>
<proteinExistence type="predicted"/>
<dbReference type="GO" id="GO:0016412">
    <property type="term" value="F:serine O-acyltransferase activity"/>
    <property type="evidence" value="ECO:0007669"/>
    <property type="project" value="TreeGrafter"/>
</dbReference>
<dbReference type="PANTHER" id="PTHR13906:SF3">
    <property type="entry name" value="GHRELIN O-ACYLTRANSFERASE"/>
    <property type="match status" value="1"/>
</dbReference>
<organism evidence="10 11">
    <name type="scientific">Pelobates cultripes</name>
    <name type="common">Western spadefoot toad</name>
    <dbReference type="NCBI Taxonomy" id="61616"/>
    <lineage>
        <taxon>Eukaryota</taxon>
        <taxon>Metazoa</taxon>
        <taxon>Chordata</taxon>
        <taxon>Craniata</taxon>
        <taxon>Vertebrata</taxon>
        <taxon>Euteleostomi</taxon>
        <taxon>Amphibia</taxon>
        <taxon>Batrachia</taxon>
        <taxon>Anura</taxon>
        <taxon>Pelobatoidea</taxon>
        <taxon>Pelobatidae</taxon>
        <taxon>Pelobates</taxon>
    </lineage>
</organism>
<feature type="transmembrane region" description="Helical" evidence="8">
    <location>
        <begin position="291"/>
        <end position="315"/>
    </location>
</feature>
<keyword evidence="7" id="KW-0012">Acyltransferase</keyword>
<reference evidence="10" key="1">
    <citation type="submission" date="2022-03" db="EMBL/GenBank/DDBJ databases">
        <authorList>
            <person name="Alioto T."/>
            <person name="Alioto T."/>
            <person name="Gomez Garrido J."/>
        </authorList>
    </citation>
    <scope>NUCLEOTIDE SEQUENCE</scope>
</reference>
<evidence type="ECO:0000256" key="2">
    <source>
        <dbReference type="ARBA" id="ARBA00022679"/>
    </source>
</evidence>
<evidence type="ECO:0000313" key="11">
    <source>
        <dbReference type="Proteomes" id="UP001295444"/>
    </source>
</evidence>
<accession>A0AAD1WED7</accession>
<evidence type="ECO:0008006" key="12">
    <source>
        <dbReference type="Google" id="ProtNLM"/>
    </source>
</evidence>
<keyword evidence="5 8" id="KW-1133">Transmembrane helix</keyword>
<comment type="subcellular location">
    <subcellularLocation>
        <location evidence="1">Endoplasmic reticulum membrane</location>
        <topology evidence="1">Multi-pass membrane protein</topology>
    </subcellularLocation>
</comment>
<keyword evidence="4" id="KW-0256">Endoplasmic reticulum</keyword>
<dbReference type="EMBL" id="OW240917">
    <property type="protein sequence ID" value="CAH2301580.1"/>
    <property type="molecule type" value="Genomic_DNA"/>
</dbReference>
<evidence type="ECO:0000256" key="5">
    <source>
        <dbReference type="ARBA" id="ARBA00022989"/>
    </source>
</evidence>
<feature type="transmembrane region" description="Helical" evidence="8">
    <location>
        <begin position="223"/>
        <end position="243"/>
    </location>
</feature>
<feature type="transmembrane region" description="Helical" evidence="8">
    <location>
        <begin position="264"/>
        <end position="285"/>
    </location>
</feature>
<protein>
    <recommendedName>
        <fullName evidence="12">Ghrelin O-acyltransferase</fullName>
    </recommendedName>
</protein>
<feature type="signal peptide" evidence="9">
    <location>
        <begin position="1"/>
        <end position="24"/>
    </location>
</feature>
<dbReference type="InterPro" id="IPR004299">
    <property type="entry name" value="MBOAT_fam"/>
</dbReference>
<dbReference type="GO" id="GO:0030258">
    <property type="term" value="P:lipid modification"/>
    <property type="evidence" value="ECO:0007669"/>
    <property type="project" value="TreeGrafter"/>
</dbReference>
<feature type="transmembrane region" description="Helical" evidence="8">
    <location>
        <begin position="128"/>
        <end position="146"/>
    </location>
</feature>
<feature type="transmembrane region" description="Helical" evidence="8">
    <location>
        <begin position="47"/>
        <end position="67"/>
    </location>
</feature>
<feature type="chain" id="PRO_5042136651" description="Ghrelin O-acyltransferase" evidence="9">
    <location>
        <begin position="25"/>
        <end position="329"/>
    </location>
</feature>
<evidence type="ECO:0000256" key="3">
    <source>
        <dbReference type="ARBA" id="ARBA00022692"/>
    </source>
</evidence>
<evidence type="ECO:0000256" key="4">
    <source>
        <dbReference type="ARBA" id="ARBA00022824"/>
    </source>
</evidence>
<evidence type="ECO:0000313" key="10">
    <source>
        <dbReference type="EMBL" id="CAH2301580.1"/>
    </source>
</evidence>
<dbReference type="AlphaFoldDB" id="A0AAD1WED7"/>
<feature type="non-terminal residue" evidence="10">
    <location>
        <position position="1"/>
    </location>
</feature>
<keyword evidence="9" id="KW-0732">Signal</keyword>
<dbReference type="InterPro" id="IPR049941">
    <property type="entry name" value="LPLAT_7/PORCN-like"/>
</dbReference>
<name>A0AAD1WED7_PELCU</name>
<feature type="non-terminal residue" evidence="10">
    <location>
        <position position="329"/>
    </location>
</feature>
<keyword evidence="6 8" id="KW-0472">Membrane</keyword>